<dbReference type="InterPro" id="IPR016155">
    <property type="entry name" value="Mopterin_synth/thiamin_S_b"/>
</dbReference>
<evidence type="ECO:0000313" key="1">
    <source>
        <dbReference type="EMBL" id="PRR73578.1"/>
    </source>
</evidence>
<dbReference type="SUPFAM" id="SSF54285">
    <property type="entry name" value="MoaD/ThiS"/>
    <property type="match status" value="1"/>
</dbReference>
<organism evidence="1 2">
    <name type="scientific">Neomoorella stamsii</name>
    <dbReference type="NCBI Taxonomy" id="1266720"/>
    <lineage>
        <taxon>Bacteria</taxon>
        <taxon>Bacillati</taxon>
        <taxon>Bacillota</taxon>
        <taxon>Clostridia</taxon>
        <taxon>Neomoorellales</taxon>
        <taxon>Neomoorellaceae</taxon>
        <taxon>Neomoorella</taxon>
    </lineage>
</organism>
<dbReference type="InterPro" id="IPR003749">
    <property type="entry name" value="ThiS/MoaD-like"/>
</dbReference>
<dbReference type="EMBL" id="PVXL01000040">
    <property type="protein sequence ID" value="PRR73578.1"/>
    <property type="molecule type" value="Genomic_DNA"/>
</dbReference>
<dbReference type="Gene3D" id="3.10.20.30">
    <property type="match status" value="1"/>
</dbReference>
<evidence type="ECO:0000313" key="2">
    <source>
        <dbReference type="Proteomes" id="UP000239430"/>
    </source>
</evidence>
<proteinExistence type="predicted"/>
<reference evidence="1 2" key="1">
    <citation type="submission" date="2018-03" db="EMBL/GenBank/DDBJ databases">
        <title>Genome sequence of Moorella stamsii DSM 26217.</title>
        <authorList>
            <person name="Poehlein A."/>
            <person name="Daniel R."/>
        </authorList>
    </citation>
    <scope>NUCLEOTIDE SEQUENCE [LARGE SCALE GENOMIC DNA]</scope>
    <source>
        <strain evidence="2">DSM 26217</strain>
    </source>
</reference>
<keyword evidence="2" id="KW-1185">Reference proteome</keyword>
<dbReference type="InterPro" id="IPR012675">
    <property type="entry name" value="Beta-grasp_dom_sf"/>
</dbReference>
<dbReference type="Pfam" id="PF02597">
    <property type="entry name" value="ThiS"/>
    <property type="match status" value="1"/>
</dbReference>
<dbReference type="CDD" id="cd17040">
    <property type="entry name" value="Ubl_MoaD_like"/>
    <property type="match status" value="1"/>
</dbReference>
<comment type="caution">
    <text evidence="1">The sequence shown here is derived from an EMBL/GenBank/DDBJ whole genome shotgun (WGS) entry which is preliminary data.</text>
</comment>
<dbReference type="AlphaFoldDB" id="A0A9X7J3F5"/>
<protein>
    <submittedName>
        <fullName evidence="1">ThiS family protein</fullName>
    </submittedName>
</protein>
<sequence>MCTGLSVGRFAGVRQMQVKLDMVAPSGLEPGKRVSLLEVAEGATVNDLIQVALGTFGARAKEMLLQPDGKTPYVTFVVNGVQVSLDYVLNPDDTVTVFPPIGGGY</sequence>
<gene>
    <name evidence="1" type="ORF">MOST_14260</name>
</gene>
<dbReference type="Proteomes" id="UP000239430">
    <property type="component" value="Unassembled WGS sequence"/>
</dbReference>
<accession>A0A9X7J3F5</accession>
<name>A0A9X7J3F5_9FIRM</name>